<dbReference type="InterPro" id="IPR011747">
    <property type="entry name" value="CHP02241"/>
</dbReference>
<dbReference type="NCBIfam" id="TIGR02241">
    <property type="entry name" value="conserved hypothetical phage tail region protein"/>
    <property type="match status" value="1"/>
</dbReference>
<dbReference type="EMBL" id="NRSG01000009">
    <property type="protein sequence ID" value="MBK1657106.1"/>
    <property type="molecule type" value="Genomic_DNA"/>
</dbReference>
<sequence>MPETAPFIPFRFQVALFPGQGAGGQSMPASLLCAGAFSDVGGLEATMTPRTIKEGGRNWGAIQRAGNTAFGTLVLKRGVTSVDHLWVWFDVVARRANYALRMTGRIDVVDAVENGRPRTLMRWWVENAMPIRFKAPDLSATASQVAVEELQLVHEGLTAEPRPAEGG</sequence>
<accession>A0ABS1CS46</accession>
<evidence type="ECO:0000313" key="1">
    <source>
        <dbReference type="EMBL" id="MBK1657106.1"/>
    </source>
</evidence>
<evidence type="ECO:0000313" key="2">
    <source>
        <dbReference type="Proteomes" id="UP000697995"/>
    </source>
</evidence>
<proteinExistence type="predicted"/>
<dbReference type="Pfam" id="PF06841">
    <property type="entry name" value="Phage_T4_gp19"/>
    <property type="match status" value="1"/>
</dbReference>
<dbReference type="RefSeq" id="WP_133218324.1">
    <property type="nucleotide sequence ID" value="NZ_NRSG01000009.1"/>
</dbReference>
<reference evidence="1 2" key="1">
    <citation type="journal article" date="2020" name="Microorganisms">
        <title>Osmotic Adaptation and Compatible Solute Biosynthesis of Phototrophic Bacteria as Revealed from Genome Analyses.</title>
        <authorList>
            <person name="Imhoff J.F."/>
            <person name="Rahn T."/>
            <person name="Kunzel S."/>
            <person name="Keller A."/>
            <person name="Neulinger S.C."/>
        </authorList>
    </citation>
    <scope>NUCLEOTIDE SEQUENCE [LARGE SCALE GENOMIC DNA]</scope>
    <source>
        <strain evidence="1 2">DSM 15382</strain>
    </source>
</reference>
<name>A0ABS1CS46_9PROT</name>
<organism evidence="1 2">
    <name type="scientific">Paracraurococcus ruber</name>
    <dbReference type="NCBI Taxonomy" id="77675"/>
    <lineage>
        <taxon>Bacteria</taxon>
        <taxon>Pseudomonadati</taxon>
        <taxon>Pseudomonadota</taxon>
        <taxon>Alphaproteobacteria</taxon>
        <taxon>Acetobacterales</taxon>
        <taxon>Roseomonadaceae</taxon>
        <taxon>Paracraurococcus</taxon>
    </lineage>
</organism>
<dbReference type="InterPro" id="IPR010667">
    <property type="entry name" value="Phage_T4_Gp19"/>
</dbReference>
<dbReference type="PANTHER" id="PTHR38009:SF1">
    <property type="entry name" value="CONSERVED HYPOTHETICAL PHAGE TAIL PROTEIN"/>
    <property type="match status" value="1"/>
</dbReference>
<protein>
    <submittedName>
        <fullName evidence="1">Phage tail protein</fullName>
    </submittedName>
</protein>
<comment type="caution">
    <text evidence="1">The sequence shown here is derived from an EMBL/GenBank/DDBJ whole genome shotgun (WGS) entry which is preliminary data.</text>
</comment>
<dbReference type="Proteomes" id="UP000697995">
    <property type="component" value="Unassembled WGS sequence"/>
</dbReference>
<keyword evidence="2" id="KW-1185">Reference proteome</keyword>
<gene>
    <name evidence="1" type="ORF">CKO45_02535</name>
</gene>
<dbReference type="PANTHER" id="PTHR38009">
    <property type="entry name" value="CONSERVED HYPOTHETICAL PHAGE TAIL PROTEIN"/>
    <property type="match status" value="1"/>
</dbReference>